<dbReference type="PATRIC" id="fig|1212765.3.peg.752"/>
<dbReference type="Proteomes" id="UP000006502">
    <property type="component" value="Chromosome"/>
</dbReference>
<dbReference type="KEGG" id="mhl:MHLP_03330"/>
<evidence type="ECO:0000313" key="1">
    <source>
        <dbReference type="EMBL" id="AFO52246.1"/>
    </source>
</evidence>
<keyword evidence="2" id="KW-1185">Reference proteome</keyword>
<sequence length="361" mass="41284">MSLSVKTKLFTSLFGLLGLNGISYSVIQSKQVASNLSPLYSDKGISINNSISEKATDSKNFTIGGSYATIGPQLRGLLNAQKELDTQEFLRILSGQQLSDDDFLKVSDLVDIGDSQNLIKDIEGESIRENKVLDIEKEQVQKYNAHTKALTEKVLNDYRTALRAIETYKQRSSEYWRFGRFTLDQRKALKKVFKKFVRLSEVRKKLLSDLSDVKSTDQDLPLATVPIEIEELKAKLIAIGWEQREHIVIPVDDSDSKNLGWDTWNNNPFKLFFKSEDDYKSKWQAFVNAMKSFKEEGHKKNLVKIFTGEMKSEEESKWNSSFRSSWYEVIKAEAEIEMTVATWMVEKMGQLTDVEILAEAK</sequence>
<dbReference type="EMBL" id="CP003731">
    <property type="protein sequence ID" value="AFO52246.1"/>
    <property type="molecule type" value="Genomic_DNA"/>
</dbReference>
<dbReference type="OrthoDB" id="402733at2"/>
<reference evidence="2" key="2">
    <citation type="submission" date="2012-07" db="EMBL/GenBank/DDBJ databases">
        <title>Complete genome sequence of 'Candidatus Mycoplasma haemolamae'.</title>
        <authorList>
            <person name="Guimaraes A.M.S."/>
            <person name="Toth B."/>
            <person name="Santos A.P."/>
            <person name="Nascimento N.C."/>
            <person name="Sojka J.E."/>
            <person name="Messick J.B."/>
        </authorList>
    </citation>
    <scope>NUCLEOTIDE SEQUENCE [LARGE SCALE GENOMIC DNA]</scope>
    <source>
        <strain evidence="2">Purdue</strain>
    </source>
</reference>
<name>I7CG69_MYCHA</name>
<proteinExistence type="predicted"/>
<dbReference type="STRING" id="1212765.MHLP_03330"/>
<gene>
    <name evidence="1" type="ordered locus">MHLP_03330</name>
</gene>
<reference evidence="1 2" key="1">
    <citation type="journal article" date="2012" name="J. Bacteriol.">
        <title>Genome Sequence of "Candidatus Mycoplasma haemolamae" Strain Purdue, a Red Blood Cell Pathogen of Alpacas (Vicugna pacos) and Llamas (Lama glama).</title>
        <authorList>
            <person name="Guimaraes A.M."/>
            <person name="Toth B."/>
            <person name="Santos A.P."/>
            <person name="do Nascimento N.C."/>
            <person name="Kritchevsky J.E."/>
            <person name="Messick J.B."/>
        </authorList>
    </citation>
    <scope>NUCLEOTIDE SEQUENCE [LARGE SCALE GENOMIC DNA]</scope>
    <source>
        <strain evidence="1 2">Purdue</strain>
    </source>
</reference>
<protein>
    <submittedName>
        <fullName evidence="1">Uncharacterized protein</fullName>
    </submittedName>
</protein>
<dbReference type="HOGENOM" id="CLU_766871_0_0_14"/>
<dbReference type="AlphaFoldDB" id="I7CG69"/>
<accession>I7CG69</accession>
<organism evidence="1 2">
    <name type="scientific">Mycoplasma haematolamae (strain Purdue)</name>
    <dbReference type="NCBI Taxonomy" id="1212765"/>
    <lineage>
        <taxon>Bacteria</taxon>
        <taxon>Bacillati</taxon>
        <taxon>Mycoplasmatota</taxon>
        <taxon>Mollicutes</taxon>
        <taxon>Mycoplasmataceae</taxon>
        <taxon>Mycoplasma</taxon>
    </lineage>
</organism>
<evidence type="ECO:0000313" key="2">
    <source>
        <dbReference type="Proteomes" id="UP000006502"/>
    </source>
</evidence>